<comment type="caution">
    <text evidence="2">The sequence shown here is derived from an EMBL/GenBank/DDBJ whole genome shotgun (WGS) entry which is preliminary data.</text>
</comment>
<reference evidence="2" key="1">
    <citation type="journal article" date="2019" name="Sci. Rep.">
        <title>Draft genome of Tanacetum cinerariifolium, the natural source of mosquito coil.</title>
        <authorList>
            <person name="Yamashiro T."/>
            <person name="Shiraishi A."/>
            <person name="Satake H."/>
            <person name="Nakayama K."/>
        </authorList>
    </citation>
    <scope>NUCLEOTIDE SEQUENCE</scope>
</reference>
<name>A0A699SQN6_TANCI</name>
<feature type="region of interest" description="Disordered" evidence="1">
    <location>
        <begin position="1"/>
        <end position="39"/>
    </location>
</feature>
<feature type="non-terminal residue" evidence="2">
    <location>
        <position position="1"/>
    </location>
</feature>
<evidence type="ECO:0000313" key="2">
    <source>
        <dbReference type="EMBL" id="GFC99722.1"/>
    </source>
</evidence>
<gene>
    <name evidence="2" type="ORF">Tci_871692</name>
</gene>
<evidence type="ECO:0000256" key="1">
    <source>
        <dbReference type="SAM" id="MobiDB-lite"/>
    </source>
</evidence>
<dbReference type="EMBL" id="BKCJ011180328">
    <property type="protein sequence ID" value="GFC99722.1"/>
    <property type="molecule type" value="Genomic_DNA"/>
</dbReference>
<accession>A0A699SQN6</accession>
<organism evidence="2">
    <name type="scientific">Tanacetum cinerariifolium</name>
    <name type="common">Dalmatian daisy</name>
    <name type="synonym">Chrysanthemum cinerariifolium</name>
    <dbReference type="NCBI Taxonomy" id="118510"/>
    <lineage>
        <taxon>Eukaryota</taxon>
        <taxon>Viridiplantae</taxon>
        <taxon>Streptophyta</taxon>
        <taxon>Embryophyta</taxon>
        <taxon>Tracheophyta</taxon>
        <taxon>Spermatophyta</taxon>
        <taxon>Magnoliopsida</taxon>
        <taxon>eudicotyledons</taxon>
        <taxon>Gunneridae</taxon>
        <taxon>Pentapetalae</taxon>
        <taxon>asterids</taxon>
        <taxon>campanulids</taxon>
        <taxon>Asterales</taxon>
        <taxon>Asteraceae</taxon>
        <taxon>Asteroideae</taxon>
        <taxon>Anthemideae</taxon>
        <taxon>Anthemidinae</taxon>
        <taxon>Tanacetum</taxon>
    </lineage>
</organism>
<sequence length="81" mass="8486">EGELPPPPADSDTSSDSEPEVKAKDEDGDEATVGTITQAPYSIPQFSGTIYMGSGSSHKVFDPGPIGKNVDMLHRKVKGLA</sequence>
<dbReference type="AlphaFoldDB" id="A0A699SQN6"/>
<protein>
    <submittedName>
        <fullName evidence="2">Uncharacterized protein</fullName>
    </submittedName>
</protein>
<proteinExistence type="predicted"/>